<gene>
    <name evidence="2" type="ORF">NOG11_07155</name>
</gene>
<keyword evidence="1" id="KW-0812">Transmembrane</keyword>
<keyword evidence="1" id="KW-1133">Transmembrane helix</keyword>
<keyword evidence="1" id="KW-0472">Membrane</keyword>
<proteinExistence type="predicted"/>
<comment type="caution">
    <text evidence="2">The sequence shown here is derived from an EMBL/GenBank/DDBJ whole genome shotgun (WGS) entry which is preliminary data.</text>
</comment>
<dbReference type="EMBL" id="JANIBC010000004">
    <property type="protein sequence ID" value="MCQ8185168.1"/>
    <property type="molecule type" value="Genomic_DNA"/>
</dbReference>
<organism evidence="2 3">
    <name type="scientific">Parvularcula maris</name>
    <dbReference type="NCBI Taxonomy" id="2965077"/>
    <lineage>
        <taxon>Bacteria</taxon>
        <taxon>Pseudomonadati</taxon>
        <taxon>Pseudomonadota</taxon>
        <taxon>Alphaproteobacteria</taxon>
        <taxon>Parvularculales</taxon>
        <taxon>Parvularculaceae</taxon>
        <taxon>Parvularcula</taxon>
    </lineage>
</organism>
<evidence type="ECO:0000256" key="1">
    <source>
        <dbReference type="SAM" id="Phobius"/>
    </source>
</evidence>
<name>A0A9X2L8R9_9PROT</name>
<feature type="transmembrane region" description="Helical" evidence="1">
    <location>
        <begin position="74"/>
        <end position="99"/>
    </location>
</feature>
<evidence type="ECO:0000313" key="3">
    <source>
        <dbReference type="Proteomes" id="UP001142610"/>
    </source>
</evidence>
<dbReference type="Proteomes" id="UP001142610">
    <property type="component" value="Unassembled WGS sequence"/>
</dbReference>
<dbReference type="AlphaFoldDB" id="A0A9X2L8R9"/>
<sequence length="326" mass="36634">MAVLCAVFSGYYYTEQRGRQANRPDEAANPSYEEVIATCEDDPAGLSVECLREAQDAYREEYRAYADLQAQQDVALWAFVAVCFGGVGLALTGVGVWFIRDTLVATRETLSQARNTNEAAWNAVDATKDVGQKQIAIALRTAEDQRKTAEISQAAIVIPVELRTYRPRDGLFLYDQFKLRYENIGPTAALNVRVCITAFPFGEKVPYRFNIPDPPKLGQRCSTVLPTGRSHVFATNEFDSARSTWDQIAYARGFRGLIIWDDIFSNTRGYEFVFAQKSEPFGPQTPPFILARGSGLIDDRRVAEYCSEEYKPQRPHTQNHLLTDTP</sequence>
<keyword evidence="3" id="KW-1185">Reference proteome</keyword>
<evidence type="ECO:0000313" key="2">
    <source>
        <dbReference type="EMBL" id="MCQ8185168.1"/>
    </source>
</evidence>
<protein>
    <submittedName>
        <fullName evidence="2">Uncharacterized protein</fullName>
    </submittedName>
</protein>
<accession>A0A9X2L8R9</accession>
<reference evidence="2" key="1">
    <citation type="submission" date="2022-07" db="EMBL/GenBank/DDBJ databases">
        <title>Parvularcula maris sp. nov., an algicidal bacterium isolated from seawater.</title>
        <authorList>
            <person name="Li F."/>
        </authorList>
    </citation>
    <scope>NUCLEOTIDE SEQUENCE</scope>
    <source>
        <strain evidence="2">BGMRC 0090</strain>
    </source>
</reference>